<dbReference type="PRINTS" id="PR01023">
    <property type="entry name" value="NAFLGMOTY"/>
</dbReference>
<keyword evidence="1" id="KW-0472">Membrane</keyword>
<comment type="caution">
    <text evidence="3">The sequence shown here is derived from an EMBL/GenBank/DDBJ whole genome shotgun (WGS) entry which is preliminary data.</text>
</comment>
<protein>
    <submittedName>
        <fullName evidence="3">OmpA family protein</fullName>
    </submittedName>
</protein>
<dbReference type="InterPro" id="IPR050330">
    <property type="entry name" value="Bact_OuterMem_StrucFunc"/>
</dbReference>
<dbReference type="Proteomes" id="UP001169027">
    <property type="component" value="Unassembled WGS sequence"/>
</dbReference>
<dbReference type="PANTHER" id="PTHR30329:SF21">
    <property type="entry name" value="LIPOPROTEIN YIAD-RELATED"/>
    <property type="match status" value="1"/>
</dbReference>
<dbReference type="InterPro" id="IPR036737">
    <property type="entry name" value="OmpA-like_sf"/>
</dbReference>
<proteinExistence type="predicted"/>
<keyword evidence="4" id="KW-1185">Reference proteome</keyword>
<feature type="domain" description="OmpA-like" evidence="2">
    <location>
        <begin position="1"/>
        <end position="63"/>
    </location>
</feature>
<dbReference type="RefSeq" id="WP_301810277.1">
    <property type="nucleotide sequence ID" value="NZ_JAUJZH010000009.1"/>
</dbReference>
<evidence type="ECO:0000259" key="2">
    <source>
        <dbReference type="PROSITE" id="PS51123"/>
    </source>
</evidence>
<evidence type="ECO:0000313" key="3">
    <source>
        <dbReference type="EMBL" id="MDO1533543.1"/>
    </source>
</evidence>
<evidence type="ECO:0000313" key="4">
    <source>
        <dbReference type="Proteomes" id="UP001169027"/>
    </source>
</evidence>
<name>A0ABT8S3X5_9BURK</name>
<evidence type="ECO:0000256" key="1">
    <source>
        <dbReference type="PROSITE-ProRule" id="PRU00473"/>
    </source>
</evidence>
<dbReference type="EMBL" id="JAUKVY010000009">
    <property type="protein sequence ID" value="MDO1533543.1"/>
    <property type="molecule type" value="Genomic_DNA"/>
</dbReference>
<dbReference type="PROSITE" id="PS51123">
    <property type="entry name" value="OMPA_2"/>
    <property type="match status" value="1"/>
</dbReference>
<gene>
    <name evidence="3" type="ORF">Q2T77_14700</name>
</gene>
<dbReference type="InterPro" id="IPR006665">
    <property type="entry name" value="OmpA-like"/>
</dbReference>
<dbReference type="PANTHER" id="PTHR30329">
    <property type="entry name" value="STATOR ELEMENT OF FLAGELLAR MOTOR COMPLEX"/>
    <property type="match status" value="1"/>
</dbReference>
<dbReference type="SUPFAM" id="SSF103088">
    <property type="entry name" value="OmpA-like"/>
    <property type="match status" value="1"/>
</dbReference>
<reference evidence="3" key="1">
    <citation type="submission" date="2023-06" db="EMBL/GenBank/DDBJ databases">
        <authorList>
            <person name="Jiang Y."/>
            <person name="Liu Q."/>
        </authorList>
    </citation>
    <scope>NUCLEOTIDE SEQUENCE</scope>
    <source>
        <strain evidence="3">CGMCC 1.12090</strain>
    </source>
</reference>
<dbReference type="Pfam" id="PF00691">
    <property type="entry name" value="OmpA"/>
    <property type="match status" value="1"/>
</dbReference>
<organism evidence="3 4">
    <name type="scientific">Variovorax ginsengisoli</name>
    <dbReference type="NCBI Taxonomy" id="363844"/>
    <lineage>
        <taxon>Bacteria</taxon>
        <taxon>Pseudomonadati</taxon>
        <taxon>Pseudomonadota</taxon>
        <taxon>Betaproteobacteria</taxon>
        <taxon>Burkholderiales</taxon>
        <taxon>Comamonadaceae</taxon>
        <taxon>Variovorax</taxon>
    </lineage>
</organism>
<dbReference type="CDD" id="cd07185">
    <property type="entry name" value="OmpA_C-like"/>
    <property type="match status" value="1"/>
</dbReference>
<sequence>MKSNLELSSARADHVARFLTAKGVPPSYIAAQGFGDAHPAASNDTAQGRAKNRRVEIVILAANRP</sequence>
<dbReference type="Gene3D" id="3.30.1330.60">
    <property type="entry name" value="OmpA-like domain"/>
    <property type="match status" value="1"/>
</dbReference>
<accession>A0ABT8S3X5</accession>